<organism evidence="1 2">
    <name type="scientific">Rhodanobacter humi</name>
    <dbReference type="NCBI Taxonomy" id="1888173"/>
    <lineage>
        <taxon>Bacteria</taxon>
        <taxon>Pseudomonadati</taxon>
        <taxon>Pseudomonadota</taxon>
        <taxon>Gammaproteobacteria</taxon>
        <taxon>Lysobacterales</taxon>
        <taxon>Rhodanobacteraceae</taxon>
        <taxon>Rhodanobacter</taxon>
    </lineage>
</organism>
<evidence type="ECO:0000313" key="2">
    <source>
        <dbReference type="Proteomes" id="UP001562159"/>
    </source>
</evidence>
<proteinExistence type="predicted"/>
<comment type="caution">
    <text evidence="1">The sequence shown here is derived from an EMBL/GenBank/DDBJ whole genome shotgun (WGS) entry which is preliminary data.</text>
</comment>
<sequence>MHAFRIPDFANKSREGMSRWFSEMSLRGLLFHPEDRPGDMIRIATGEKLFSPDECAKIDAIMAEMFDRFGDDVCEAAYPVFMHAAGQPRSH</sequence>
<accession>A0ABV4AP40</accession>
<dbReference type="Proteomes" id="UP001562159">
    <property type="component" value="Unassembled WGS sequence"/>
</dbReference>
<protein>
    <submittedName>
        <fullName evidence="1">Uncharacterized protein</fullName>
    </submittedName>
</protein>
<keyword evidence="2" id="KW-1185">Reference proteome</keyword>
<dbReference type="EMBL" id="JBGBPY010000001">
    <property type="protein sequence ID" value="MEY2182177.1"/>
    <property type="molecule type" value="Genomic_DNA"/>
</dbReference>
<evidence type="ECO:0000313" key="1">
    <source>
        <dbReference type="EMBL" id="MEY2182177.1"/>
    </source>
</evidence>
<reference evidence="1 2" key="1">
    <citation type="submission" date="2024-07" db="EMBL/GenBank/DDBJ databases">
        <title>Molecular mechanisms and environmental adaptations of flagellar loss and biofilm growth of Rhodanobacter under environmental stress.</title>
        <authorList>
            <person name="Chen M."/>
        </authorList>
    </citation>
    <scope>NUCLEOTIDE SEQUENCE [LARGE SCALE GENOMIC DNA]</scope>
    <source>
        <strain evidence="1 2">RS22</strain>
    </source>
</reference>
<name>A0ABV4AP40_9GAMM</name>
<gene>
    <name evidence="1" type="ORF">AB7878_07075</name>
</gene>